<evidence type="ECO:0000313" key="3">
    <source>
        <dbReference type="EnsemblPlants" id="ONIVA03G04370.1"/>
    </source>
</evidence>
<organism evidence="3">
    <name type="scientific">Oryza nivara</name>
    <name type="common">Indian wild rice</name>
    <name type="synonym">Oryza sativa f. spontanea</name>
    <dbReference type="NCBI Taxonomy" id="4536"/>
    <lineage>
        <taxon>Eukaryota</taxon>
        <taxon>Viridiplantae</taxon>
        <taxon>Streptophyta</taxon>
        <taxon>Embryophyta</taxon>
        <taxon>Tracheophyta</taxon>
        <taxon>Spermatophyta</taxon>
        <taxon>Magnoliopsida</taxon>
        <taxon>Liliopsida</taxon>
        <taxon>Poales</taxon>
        <taxon>Poaceae</taxon>
        <taxon>BOP clade</taxon>
        <taxon>Oryzoideae</taxon>
        <taxon>Oryzeae</taxon>
        <taxon>Oryzinae</taxon>
        <taxon>Oryza</taxon>
    </lineage>
</organism>
<evidence type="ECO:0000313" key="4">
    <source>
        <dbReference type="Proteomes" id="UP000006591"/>
    </source>
</evidence>
<dbReference type="Gramene" id="ONIVA03G04370.1">
    <property type="protein sequence ID" value="ONIVA03G04370.1"/>
    <property type="gene ID" value="ONIVA03G04370"/>
</dbReference>
<comment type="caution">
    <text evidence="1">Lacks conserved residue(s) required for the propagation of feature annotation.</text>
</comment>
<dbReference type="PROSITE" id="PS50026">
    <property type="entry name" value="EGF_3"/>
    <property type="match status" value="1"/>
</dbReference>
<dbReference type="STRING" id="4536.A0A0E0GH47"/>
<proteinExistence type="predicted"/>
<dbReference type="HOGENOM" id="CLU_736471_0_0_1"/>
<keyword evidence="4" id="KW-1185">Reference proteome</keyword>
<dbReference type="Proteomes" id="UP000006591">
    <property type="component" value="Chromosome 3"/>
</dbReference>
<name>A0A0E0GH47_ORYNI</name>
<dbReference type="PANTHER" id="PTHR33881">
    <property type="entry name" value="NEUROGENIC LOCUS NOTCH-LIKE PROTEIN"/>
    <property type="match status" value="1"/>
</dbReference>
<dbReference type="AlphaFoldDB" id="A0A0E0GH47"/>
<dbReference type="PANTHER" id="PTHR33881:SF17">
    <property type="entry name" value="EGF-LIKE DOMAIN-CONTAINING PROTEIN"/>
    <property type="match status" value="1"/>
</dbReference>
<evidence type="ECO:0000256" key="1">
    <source>
        <dbReference type="PROSITE-ProRule" id="PRU00076"/>
    </source>
</evidence>
<dbReference type="Gene3D" id="2.10.25.10">
    <property type="entry name" value="Laminin"/>
    <property type="match status" value="1"/>
</dbReference>
<dbReference type="eggNOG" id="ENOG502S1P7">
    <property type="taxonomic scope" value="Eukaryota"/>
</dbReference>
<dbReference type="OMA" id="MYQRRSI"/>
<dbReference type="SMART" id="SM00181">
    <property type="entry name" value="EGF"/>
    <property type="match status" value="2"/>
</dbReference>
<sequence>MLAARTRFAGGGGAAVVLLLIVASMVATRATVADDFFSPLSPLLAPVIGSMCKTVACGKGNCTAASGFPGYRCECEPGWKQMHVGDQASFLPCVIPNCSIDRACSNTIAPAPAPLPSPKNFSLPTDPCQLAYCGSGGTCKNGTGLSYHCECSEGFSNLLNITTMPCFQNCSIGADCASIGLSPSSNSSSSPAPPGSAGISNNGNAPAYGAISHKILLPLLILGSLMYQRRSIDHKNKLATGGAARGGGIFVGATTGGRVQCAAHGVGVDTDRMVADCGSYCMQGQELGARTAAGVSGARRSGGVRRRAAAAAPALAPPPPLRPSPPTPLQILSLRAETAKFLGRKRNREKDSEGGAVGPTYRWASQICFCVDEGPVWYSSNS</sequence>
<accession>A0A0E0GH47</accession>
<dbReference type="InterPro" id="IPR000742">
    <property type="entry name" value="EGF"/>
</dbReference>
<reference evidence="3" key="1">
    <citation type="submission" date="2015-04" db="UniProtKB">
        <authorList>
            <consortium name="EnsemblPlants"/>
        </authorList>
    </citation>
    <scope>IDENTIFICATION</scope>
    <source>
        <strain evidence="3">SL10</strain>
    </source>
</reference>
<feature type="domain" description="EGF-like" evidence="2">
    <location>
        <begin position="124"/>
        <end position="161"/>
    </location>
</feature>
<evidence type="ECO:0000259" key="2">
    <source>
        <dbReference type="PROSITE" id="PS50026"/>
    </source>
</evidence>
<protein>
    <recommendedName>
        <fullName evidence="2">EGF-like domain-containing protein</fullName>
    </recommendedName>
</protein>
<reference evidence="3" key="2">
    <citation type="submission" date="2018-04" db="EMBL/GenBank/DDBJ databases">
        <title>OnivRS2 (Oryza nivara Reference Sequence Version 2).</title>
        <authorList>
            <person name="Zhang J."/>
            <person name="Kudrna D."/>
            <person name="Lee S."/>
            <person name="Talag J."/>
            <person name="Rajasekar S."/>
            <person name="Welchert J."/>
            <person name="Hsing Y.-I."/>
            <person name="Wing R.A."/>
        </authorList>
    </citation>
    <scope>NUCLEOTIDE SEQUENCE [LARGE SCALE GENOMIC DNA]</scope>
    <source>
        <strain evidence="3">SL10</strain>
    </source>
</reference>
<dbReference type="EnsemblPlants" id="ONIVA03G04370.1">
    <property type="protein sequence ID" value="ONIVA03G04370.1"/>
    <property type="gene ID" value="ONIVA03G04370"/>
</dbReference>
<keyword evidence="1" id="KW-0245">EGF-like domain</keyword>